<dbReference type="EMBL" id="BGZK01001401">
    <property type="protein sequence ID" value="GBP79130.1"/>
    <property type="molecule type" value="Genomic_DNA"/>
</dbReference>
<dbReference type="Proteomes" id="UP000299102">
    <property type="component" value="Unassembled WGS sequence"/>
</dbReference>
<proteinExistence type="predicted"/>
<keyword evidence="2" id="KW-1185">Reference proteome</keyword>
<dbReference type="AlphaFoldDB" id="A0A4C1YV71"/>
<evidence type="ECO:0000313" key="1">
    <source>
        <dbReference type="EMBL" id="GBP79130.1"/>
    </source>
</evidence>
<name>A0A4C1YV71_EUMVA</name>
<accession>A0A4C1YV71</accession>
<sequence>MILSDLKSKPRPISESKIWSRTVTAATSADTNHKKLILGPLGLSRGSRDRRAHCTHAPEACPQQGVQLYEVVAQDTPFALRYRRRRM</sequence>
<protein>
    <submittedName>
        <fullName evidence="1">Uncharacterized protein</fullName>
    </submittedName>
</protein>
<reference evidence="1 2" key="1">
    <citation type="journal article" date="2019" name="Commun. Biol.">
        <title>The bagworm genome reveals a unique fibroin gene that provides high tensile strength.</title>
        <authorList>
            <person name="Kono N."/>
            <person name="Nakamura H."/>
            <person name="Ohtoshi R."/>
            <person name="Tomita M."/>
            <person name="Numata K."/>
            <person name="Arakawa K."/>
        </authorList>
    </citation>
    <scope>NUCLEOTIDE SEQUENCE [LARGE SCALE GENOMIC DNA]</scope>
</reference>
<comment type="caution">
    <text evidence="1">The sequence shown here is derived from an EMBL/GenBank/DDBJ whole genome shotgun (WGS) entry which is preliminary data.</text>
</comment>
<gene>
    <name evidence="1" type="ORF">EVAR_54490_1</name>
</gene>
<evidence type="ECO:0000313" key="2">
    <source>
        <dbReference type="Proteomes" id="UP000299102"/>
    </source>
</evidence>
<organism evidence="1 2">
    <name type="scientific">Eumeta variegata</name>
    <name type="common">Bagworm moth</name>
    <name type="synonym">Eumeta japonica</name>
    <dbReference type="NCBI Taxonomy" id="151549"/>
    <lineage>
        <taxon>Eukaryota</taxon>
        <taxon>Metazoa</taxon>
        <taxon>Ecdysozoa</taxon>
        <taxon>Arthropoda</taxon>
        <taxon>Hexapoda</taxon>
        <taxon>Insecta</taxon>
        <taxon>Pterygota</taxon>
        <taxon>Neoptera</taxon>
        <taxon>Endopterygota</taxon>
        <taxon>Lepidoptera</taxon>
        <taxon>Glossata</taxon>
        <taxon>Ditrysia</taxon>
        <taxon>Tineoidea</taxon>
        <taxon>Psychidae</taxon>
        <taxon>Oiketicinae</taxon>
        <taxon>Eumeta</taxon>
    </lineage>
</organism>